<dbReference type="Gene3D" id="1.10.3720.10">
    <property type="entry name" value="MetI-like"/>
    <property type="match status" value="1"/>
</dbReference>
<evidence type="ECO:0000256" key="4">
    <source>
        <dbReference type="ARBA" id="ARBA00022692"/>
    </source>
</evidence>
<evidence type="ECO:0000256" key="6">
    <source>
        <dbReference type="ARBA" id="ARBA00023136"/>
    </source>
</evidence>
<dbReference type="Proteomes" id="UP000235803">
    <property type="component" value="Unassembled WGS sequence"/>
</dbReference>
<dbReference type="PANTHER" id="PTHR30151">
    <property type="entry name" value="ALKANE SULFONATE ABC TRANSPORTER-RELATED, MEMBRANE SUBUNIT"/>
    <property type="match status" value="1"/>
</dbReference>
<dbReference type="PROSITE" id="PS50928">
    <property type="entry name" value="ABC_TM1"/>
    <property type="match status" value="1"/>
</dbReference>
<sequence length="262" mass="28643">MKPLVSLRDVLGQRLLPILALLAILPLWELACRLFGVPDYVLPAPTAILEAFLNVDGQRWMGHLWATVRVALMGFALAILVSLPLAILMVRSVFLTRTLFPFLVVIQSTPIVAVAPLIIVILGAGDAPRTVIACLIAFFPIVVATTTGMLATPREMLELSRSLKASPAREIWQVRLPYAVPHIFSGLKVAITLAIIGAVIAEFVAAEQGLGYFVQFSTSYFRIPQAFAALFFLSAVSLLLFKAVQLVQQTFFGWSLPADDER</sequence>
<dbReference type="InterPro" id="IPR035906">
    <property type="entry name" value="MetI-like_sf"/>
</dbReference>
<feature type="transmembrane region" description="Helical" evidence="7">
    <location>
        <begin position="221"/>
        <end position="241"/>
    </location>
</feature>
<keyword evidence="3" id="KW-1003">Cell membrane</keyword>
<feature type="domain" description="ABC transmembrane type-1" evidence="8">
    <location>
        <begin position="64"/>
        <end position="248"/>
    </location>
</feature>
<protein>
    <submittedName>
        <fullName evidence="9">ABC transporter permease</fullName>
    </submittedName>
</protein>
<dbReference type="SUPFAM" id="SSF161098">
    <property type="entry name" value="MetI-like"/>
    <property type="match status" value="1"/>
</dbReference>
<evidence type="ECO:0000259" key="8">
    <source>
        <dbReference type="PROSITE" id="PS50928"/>
    </source>
</evidence>
<evidence type="ECO:0000256" key="1">
    <source>
        <dbReference type="ARBA" id="ARBA00004651"/>
    </source>
</evidence>
<dbReference type="Pfam" id="PF00528">
    <property type="entry name" value="BPD_transp_1"/>
    <property type="match status" value="1"/>
</dbReference>
<dbReference type="PANTHER" id="PTHR30151:SF20">
    <property type="entry name" value="ABC TRANSPORTER PERMEASE PROTEIN HI_0355-RELATED"/>
    <property type="match status" value="1"/>
</dbReference>
<name>A0A2N7TV86_9GAMM</name>
<feature type="transmembrane region" description="Helical" evidence="7">
    <location>
        <begin position="130"/>
        <end position="151"/>
    </location>
</feature>
<organism evidence="9 10">
    <name type="scientific">Billgrantia endophytica</name>
    <dbReference type="NCBI Taxonomy" id="2033802"/>
    <lineage>
        <taxon>Bacteria</taxon>
        <taxon>Pseudomonadati</taxon>
        <taxon>Pseudomonadota</taxon>
        <taxon>Gammaproteobacteria</taxon>
        <taxon>Oceanospirillales</taxon>
        <taxon>Halomonadaceae</taxon>
        <taxon>Billgrantia</taxon>
    </lineage>
</organism>
<evidence type="ECO:0000313" key="10">
    <source>
        <dbReference type="Proteomes" id="UP000235803"/>
    </source>
</evidence>
<keyword evidence="5 7" id="KW-1133">Transmembrane helix</keyword>
<feature type="transmembrane region" description="Helical" evidence="7">
    <location>
        <begin position="67"/>
        <end position="90"/>
    </location>
</feature>
<dbReference type="InterPro" id="IPR000515">
    <property type="entry name" value="MetI-like"/>
</dbReference>
<dbReference type="GO" id="GO:0055085">
    <property type="term" value="P:transmembrane transport"/>
    <property type="evidence" value="ECO:0007669"/>
    <property type="project" value="InterPro"/>
</dbReference>
<dbReference type="AlphaFoldDB" id="A0A2N7TV86"/>
<dbReference type="CDD" id="cd06261">
    <property type="entry name" value="TM_PBP2"/>
    <property type="match status" value="1"/>
</dbReference>
<proteinExistence type="inferred from homology"/>
<evidence type="ECO:0000313" key="9">
    <source>
        <dbReference type="EMBL" id="PMR72102.1"/>
    </source>
</evidence>
<keyword evidence="4 7" id="KW-0812">Transmembrane</keyword>
<keyword evidence="6 7" id="KW-0472">Membrane</keyword>
<comment type="similarity">
    <text evidence="7">Belongs to the binding-protein-dependent transport system permease family.</text>
</comment>
<evidence type="ECO:0000256" key="7">
    <source>
        <dbReference type="RuleBase" id="RU363032"/>
    </source>
</evidence>
<dbReference type="OrthoDB" id="8138334at2"/>
<comment type="subcellular location">
    <subcellularLocation>
        <location evidence="1 7">Cell membrane</location>
        <topology evidence="1 7">Multi-pass membrane protein</topology>
    </subcellularLocation>
</comment>
<dbReference type="RefSeq" id="WP_102655566.1">
    <property type="nucleotide sequence ID" value="NZ_PNRF01000047.1"/>
</dbReference>
<feature type="transmembrane region" description="Helical" evidence="7">
    <location>
        <begin position="102"/>
        <end position="124"/>
    </location>
</feature>
<evidence type="ECO:0000256" key="5">
    <source>
        <dbReference type="ARBA" id="ARBA00022989"/>
    </source>
</evidence>
<keyword evidence="2 7" id="KW-0813">Transport</keyword>
<keyword evidence="10" id="KW-1185">Reference proteome</keyword>
<accession>A0A2N7TV86</accession>
<dbReference type="EMBL" id="PNRF01000047">
    <property type="protein sequence ID" value="PMR72102.1"/>
    <property type="molecule type" value="Genomic_DNA"/>
</dbReference>
<evidence type="ECO:0000256" key="2">
    <source>
        <dbReference type="ARBA" id="ARBA00022448"/>
    </source>
</evidence>
<gene>
    <name evidence="9" type="ORF">C1H69_22230</name>
</gene>
<evidence type="ECO:0000256" key="3">
    <source>
        <dbReference type="ARBA" id="ARBA00022475"/>
    </source>
</evidence>
<comment type="caution">
    <text evidence="9">The sequence shown here is derived from an EMBL/GenBank/DDBJ whole genome shotgun (WGS) entry which is preliminary data.</text>
</comment>
<feature type="transmembrane region" description="Helical" evidence="7">
    <location>
        <begin position="179"/>
        <end position="201"/>
    </location>
</feature>
<reference evidence="9 10" key="1">
    <citation type="submission" date="2018-01" db="EMBL/GenBank/DDBJ databases">
        <title>Halomonas endophytica sp. nov., isolated from storage liquid in the stems of Populus euphratica.</title>
        <authorList>
            <person name="Chen C."/>
        </authorList>
    </citation>
    <scope>NUCLEOTIDE SEQUENCE [LARGE SCALE GENOMIC DNA]</scope>
    <source>
        <strain evidence="9 10">MC28</strain>
    </source>
</reference>
<dbReference type="GO" id="GO:0005886">
    <property type="term" value="C:plasma membrane"/>
    <property type="evidence" value="ECO:0007669"/>
    <property type="project" value="UniProtKB-SubCell"/>
</dbReference>